<accession>A0A853EX89</accession>
<dbReference type="SMART" id="SM00563">
    <property type="entry name" value="PlsC"/>
    <property type="match status" value="1"/>
</dbReference>
<dbReference type="GO" id="GO:0003841">
    <property type="term" value="F:1-acylglycerol-3-phosphate O-acyltransferase activity"/>
    <property type="evidence" value="ECO:0007669"/>
    <property type="project" value="TreeGrafter"/>
</dbReference>
<dbReference type="RefSeq" id="WP_179913129.1">
    <property type="nucleotide sequence ID" value="NZ_JACBYE010000015.1"/>
</dbReference>
<dbReference type="SUPFAM" id="SSF69593">
    <property type="entry name" value="Glycerol-3-phosphate (1)-acyltransferase"/>
    <property type="match status" value="1"/>
</dbReference>
<gene>
    <name evidence="5" type="ORF">HZZ10_08060</name>
</gene>
<feature type="domain" description="Phospholipid/glycerol acyltransferase" evidence="4">
    <location>
        <begin position="48"/>
        <end position="165"/>
    </location>
</feature>
<dbReference type="AlphaFoldDB" id="A0A853EX89"/>
<evidence type="ECO:0000256" key="1">
    <source>
        <dbReference type="ARBA" id="ARBA00022679"/>
    </source>
</evidence>
<keyword evidence="2 5" id="KW-0012">Acyltransferase</keyword>
<protein>
    <submittedName>
        <fullName evidence="5">1-acyl-sn-glycerol-3-phosphate acyltransferase</fullName>
    </submittedName>
</protein>
<organism evidence="5 6">
    <name type="scientific">Sanguibacter inulinus</name>
    <dbReference type="NCBI Taxonomy" id="60922"/>
    <lineage>
        <taxon>Bacteria</taxon>
        <taxon>Bacillati</taxon>
        <taxon>Actinomycetota</taxon>
        <taxon>Actinomycetes</taxon>
        <taxon>Micrococcales</taxon>
        <taxon>Sanguibacteraceae</taxon>
        <taxon>Sanguibacter</taxon>
    </lineage>
</organism>
<dbReference type="Proteomes" id="UP000561011">
    <property type="component" value="Unassembled WGS sequence"/>
</dbReference>
<feature type="compositionally biased region" description="Basic and acidic residues" evidence="3">
    <location>
        <begin position="242"/>
        <end position="263"/>
    </location>
</feature>
<reference evidence="5 6" key="1">
    <citation type="submission" date="2020-07" db="EMBL/GenBank/DDBJ databases">
        <title>MOT database genomes.</title>
        <authorList>
            <person name="Joseph S."/>
            <person name="Aduse-Opoku J."/>
            <person name="Hashim A."/>
            <person name="Wade W."/>
            <person name="Curtis M."/>
        </authorList>
    </citation>
    <scope>NUCLEOTIDE SEQUENCE [LARGE SCALE GENOMIC DNA]</scope>
    <source>
        <strain evidence="5 6">DSM 100099</strain>
    </source>
</reference>
<name>A0A853EX89_9MICO</name>
<comment type="caution">
    <text evidence="5">The sequence shown here is derived from an EMBL/GenBank/DDBJ whole genome shotgun (WGS) entry which is preliminary data.</text>
</comment>
<dbReference type="PANTHER" id="PTHR10434">
    <property type="entry name" value="1-ACYL-SN-GLYCEROL-3-PHOSPHATE ACYLTRANSFERASE"/>
    <property type="match status" value="1"/>
</dbReference>
<evidence type="ECO:0000313" key="5">
    <source>
        <dbReference type="EMBL" id="NYS93478.1"/>
    </source>
</evidence>
<dbReference type="PANTHER" id="PTHR10434:SF11">
    <property type="entry name" value="1-ACYL-SN-GLYCEROL-3-PHOSPHATE ACYLTRANSFERASE"/>
    <property type="match status" value="1"/>
</dbReference>
<dbReference type="CDD" id="cd07989">
    <property type="entry name" value="LPLAT_AGPAT-like"/>
    <property type="match status" value="1"/>
</dbReference>
<evidence type="ECO:0000256" key="2">
    <source>
        <dbReference type="ARBA" id="ARBA00023315"/>
    </source>
</evidence>
<sequence length="263" mass="28405">MRLDRFRSKTVAAVRFVAQRGLLKPVVRCVVKVSVHGEDQLTDLRPPFIVVANHASHLDAPVILGWLPRRHSRYLAAGAAADYFFDVWWRKWLTMLFFSAFAIERKGERKRGGVSRSLLDRGVPLLIFPEGGRSKSGAVRPFKRGAAALAIMSEVPCVPVALVGTSAAMPSGATWPTRGRPPVDVVIGAPMLPGPEDTPVTFTARLSAEVLRLHASVATTPVLVQDDTVPPAPSGTRAPRPSRTEVAEVTKVTAERPTVDGPG</sequence>
<proteinExistence type="predicted"/>
<keyword evidence="6" id="KW-1185">Reference proteome</keyword>
<dbReference type="Pfam" id="PF01553">
    <property type="entry name" value="Acyltransferase"/>
    <property type="match status" value="1"/>
</dbReference>
<keyword evidence="1 5" id="KW-0808">Transferase</keyword>
<evidence type="ECO:0000256" key="3">
    <source>
        <dbReference type="SAM" id="MobiDB-lite"/>
    </source>
</evidence>
<dbReference type="EMBL" id="JACBYE010000015">
    <property type="protein sequence ID" value="NYS93478.1"/>
    <property type="molecule type" value="Genomic_DNA"/>
</dbReference>
<dbReference type="InterPro" id="IPR002123">
    <property type="entry name" value="Plipid/glycerol_acylTrfase"/>
</dbReference>
<evidence type="ECO:0000259" key="4">
    <source>
        <dbReference type="SMART" id="SM00563"/>
    </source>
</evidence>
<dbReference type="GO" id="GO:0006654">
    <property type="term" value="P:phosphatidic acid biosynthetic process"/>
    <property type="evidence" value="ECO:0007669"/>
    <property type="project" value="TreeGrafter"/>
</dbReference>
<evidence type="ECO:0000313" key="6">
    <source>
        <dbReference type="Proteomes" id="UP000561011"/>
    </source>
</evidence>
<feature type="region of interest" description="Disordered" evidence="3">
    <location>
        <begin position="225"/>
        <end position="263"/>
    </location>
</feature>